<evidence type="ECO:0000313" key="2">
    <source>
        <dbReference type="EMBL" id="KAK4873079.1"/>
    </source>
</evidence>
<accession>A0AAN7PP84</accession>
<dbReference type="EMBL" id="JARPUR010000007">
    <property type="protein sequence ID" value="KAK4873079.1"/>
    <property type="molecule type" value="Genomic_DNA"/>
</dbReference>
<keyword evidence="3" id="KW-1185">Reference proteome</keyword>
<evidence type="ECO:0000313" key="3">
    <source>
        <dbReference type="Proteomes" id="UP001353858"/>
    </source>
</evidence>
<sequence>MFTYNRIIIYGVIVIMCSYNALGFFWGSSEQTSPRPLQPYPIAGYYQRVIQVPQQAQPVNDDEPVPVPAIPIQMPLQASLSPMPNIQNVQLVPCVCPIQSDFEYDKPIETNNVYVTPKYPTQ</sequence>
<gene>
    <name evidence="2" type="ORF">RN001_015108</name>
</gene>
<reference evidence="3" key="1">
    <citation type="submission" date="2023-01" db="EMBL/GenBank/DDBJ databases">
        <title>Key to firefly adult light organ development and bioluminescence: homeobox transcription factors regulate luciferase expression and transportation to peroxisome.</title>
        <authorList>
            <person name="Fu X."/>
        </authorList>
    </citation>
    <scope>NUCLEOTIDE SEQUENCE [LARGE SCALE GENOMIC DNA]</scope>
</reference>
<feature type="transmembrane region" description="Helical" evidence="1">
    <location>
        <begin position="7"/>
        <end position="27"/>
    </location>
</feature>
<keyword evidence="1" id="KW-1133">Transmembrane helix</keyword>
<comment type="caution">
    <text evidence="2">The sequence shown here is derived from an EMBL/GenBank/DDBJ whole genome shotgun (WGS) entry which is preliminary data.</text>
</comment>
<organism evidence="2 3">
    <name type="scientific">Aquatica leii</name>
    <dbReference type="NCBI Taxonomy" id="1421715"/>
    <lineage>
        <taxon>Eukaryota</taxon>
        <taxon>Metazoa</taxon>
        <taxon>Ecdysozoa</taxon>
        <taxon>Arthropoda</taxon>
        <taxon>Hexapoda</taxon>
        <taxon>Insecta</taxon>
        <taxon>Pterygota</taxon>
        <taxon>Neoptera</taxon>
        <taxon>Endopterygota</taxon>
        <taxon>Coleoptera</taxon>
        <taxon>Polyphaga</taxon>
        <taxon>Elateriformia</taxon>
        <taxon>Elateroidea</taxon>
        <taxon>Lampyridae</taxon>
        <taxon>Luciolinae</taxon>
        <taxon>Aquatica</taxon>
    </lineage>
</organism>
<dbReference type="Proteomes" id="UP001353858">
    <property type="component" value="Unassembled WGS sequence"/>
</dbReference>
<proteinExistence type="predicted"/>
<evidence type="ECO:0000256" key="1">
    <source>
        <dbReference type="SAM" id="Phobius"/>
    </source>
</evidence>
<keyword evidence="1" id="KW-0472">Membrane</keyword>
<dbReference type="AlphaFoldDB" id="A0AAN7PP84"/>
<keyword evidence="1" id="KW-0812">Transmembrane</keyword>
<name>A0AAN7PP84_9COLE</name>
<protein>
    <submittedName>
        <fullName evidence="2">Uncharacterized protein</fullName>
    </submittedName>
</protein>